<feature type="domain" description="RNA polymerase sigma-70 region 2" evidence="6">
    <location>
        <begin position="49"/>
        <end position="106"/>
    </location>
</feature>
<organism evidence="8 9">
    <name type="scientific">Kineosporia corallincola</name>
    <dbReference type="NCBI Taxonomy" id="2835133"/>
    <lineage>
        <taxon>Bacteria</taxon>
        <taxon>Bacillati</taxon>
        <taxon>Actinomycetota</taxon>
        <taxon>Actinomycetes</taxon>
        <taxon>Kineosporiales</taxon>
        <taxon>Kineosporiaceae</taxon>
        <taxon>Kineosporia</taxon>
    </lineage>
</organism>
<dbReference type="Gene3D" id="1.10.10.10">
    <property type="entry name" value="Winged helix-like DNA-binding domain superfamily/Winged helix DNA-binding domain"/>
    <property type="match status" value="1"/>
</dbReference>
<keyword evidence="5" id="KW-0804">Transcription</keyword>
<evidence type="ECO:0000256" key="5">
    <source>
        <dbReference type="ARBA" id="ARBA00023163"/>
    </source>
</evidence>
<dbReference type="Pfam" id="PF04542">
    <property type="entry name" value="Sigma70_r2"/>
    <property type="match status" value="1"/>
</dbReference>
<proteinExistence type="inferred from homology"/>
<dbReference type="CDD" id="cd06171">
    <property type="entry name" value="Sigma70_r4"/>
    <property type="match status" value="1"/>
</dbReference>
<evidence type="ECO:0000256" key="4">
    <source>
        <dbReference type="ARBA" id="ARBA00023125"/>
    </source>
</evidence>
<dbReference type="InterPro" id="IPR036388">
    <property type="entry name" value="WH-like_DNA-bd_sf"/>
</dbReference>
<dbReference type="NCBIfam" id="TIGR02937">
    <property type="entry name" value="sigma70-ECF"/>
    <property type="match status" value="1"/>
</dbReference>
<gene>
    <name evidence="8" type="ORF">KIH74_12460</name>
</gene>
<comment type="caution">
    <text evidence="8">The sequence shown here is derived from an EMBL/GenBank/DDBJ whole genome shotgun (WGS) entry which is preliminary data.</text>
</comment>
<dbReference type="InterPro" id="IPR039425">
    <property type="entry name" value="RNA_pol_sigma-70-like"/>
</dbReference>
<evidence type="ECO:0000256" key="2">
    <source>
        <dbReference type="ARBA" id="ARBA00023015"/>
    </source>
</evidence>
<evidence type="ECO:0000259" key="6">
    <source>
        <dbReference type="Pfam" id="PF04542"/>
    </source>
</evidence>
<sequence length="206" mass="22963">MRSWRLLSEPAPPAGRYDVVTESGARSRALDDEATDVAFRRFVAARWGALHRYAVILTGDHQLAEDVVQAALEKCWRRWDRILNDSPESYVRAAVANTAASRRRRRTVPEISLDSLLVAPAAPGDHAETHALRSGLWAALYDLPPRQRTVVVLRLWEDRSVEETAQVLGISTGAVKSQLSKALGHLRKHPQVNDILDSSGWEEGSR</sequence>
<dbReference type="InterPro" id="IPR014284">
    <property type="entry name" value="RNA_pol_sigma-70_dom"/>
</dbReference>
<protein>
    <submittedName>
        <fullName evidence="8">SigE family RNA polymerase sigma factor</fullName>
    </submittedName>
</protein>
<keyword evidence="2" id="KW-0805">Transcription regulation</keyword>
<evidence type="ECO:0000313" key="9">
    <source>
        <dbReference type="Proteomes" id="UP001197247"/>
    </source>
</evidence>
<dbReference type="SUPFAM" id="SSF88659">
    <property type="entry name" value="Sigma3 and sigma4 domains of RNA polymerase sigma factors"/>
    <property type="match status" value="1"/>
</dbReference>
<keyword evidence="9" id="KW-1185">Reference proteome</keyword>
<accession>A0ABS5TFB2</accession>
<dbReference type="InterPro" id="IPR013325">
    <property type="entry name" value="RNA_pol_sigma_r2"/>
</dbReference>
<comment type="similarity">
    <text evidence="1">Belongs to the sigma-70 factor family. ECF subfamily.</text>
</comment>
<dbReference type="Gene3D" id="1.10.1740.10">
    <property type="match status" value="1"/>
</dbReference>
<dbReference type="InterPro" id="IPR013324">
    <property type="entry name" value="RNA_pol_sigma_r3/r4-like"/>
</dbReference>
<dbReference type="SUPFAM" id="SSF88946">
    <property type="entry name" value="Sigma2 domain of RNA polymerase sigma factors"/>
    <property type="match status" value="1"/>
</dbReference>
<name>A0ABS5TFB2_9ACTN</name>
<evidence type="ECO:0000259" key="7">
    <source>
        <dbReference type="Pfam" id="PF04545"/>
    </source>
</evidence>
<dbReference type="InterPro" id="IPR007627">
    <property type="entry name" value="RNA_pol_sigma70_r2"/>
</dbReference>
<dbReference type="PANTHER" id="PTHR43133">
    <property type="entry name" value="RNA POLYMERASE ECF-TYPE SIGMA FACTO"/>
    <property type="match status" value="1"/>
</dbReference>
<dbReference type="Pfam" id="PF04545">
    <property type="entry name" value="Sigma70_r4"/>
    <property type="match status" value="1"/>
</dbReference>
<dbReference type="PANTHER" id="PTHR43133:SF50">
    <property type="entry name" value="ECF RNA POLYMERASE SIGMA FACTOR SIGM"/>
    <property type="match status" value="1"/>
</dbReference>
<dbReference type="InterPro" id="IPR014325">
    <property type="entry name" value="RNA_pol_sigma-E_actinobac"/>
</dbReference>
<evidence type="ECO:0000256" key="3">
    <source>
        <dbReference type="ARBA" id="ARBA00023082"/>
    </source>
</evidence>
<dbReference type="RefSeq" id="WP_214156033.1">
    <property type="nucleotide sequence ID" value="NZ_JAHBAY010000004.1"/>
</dbReference>
<feature type="domain" description="RNA polymerase sigma-70 region 4" evidence="7">
    <location>
        <begin position="139"/>
        <end position="188"/>
    </location>
</feature>
<dbReference type="Proteomes" id="UP001197247">
    <property type="component" value="Unassembled WGS sequence"/>
</dbReference>
<evidence type="ECO:0000256" key="1">
    <source>
        <dbReference type="ARBA" id="ARBA00010641"/>
    </source>
</evidence>
<evidence type="ECO:0000313" key="8">
    <source>
        <dbReference type="EMBL" id="MBT0769742.1"/>
    </source>
</evidence>
<reference evidence="8 9" key="1">
    <citation type="submission" date="2021-05" db="EMBL/GenBank/DDBJ databases">
        <title>Kineosporia and Streptomyces sp. nov. two new marine actinobacteria isolated from Coral.</title>
        <authorList>
            <person name="Buangrab K."/>
            <person name="Sutthacheep M."/>
            <person name="Yeemin T."/>
            <person name="Harunari E."/>
            <person name="Igarashi Y."/>
            <person name="Kanchanasin P."/>
            <person name="Tanasupawat S."/>
            <person name="Phongsopitanun W."/>
        </authorList>
    </citation>
    <scope>NUCLEOTIDE SEQUENCE [LARGE SCALE GENOMIC DNA]</scope>
    <source>
        <strain evidence="8 9">J2-2</strain>
    </source>
</reference>
<keyword evidence="3" id="KW-0731">Sigma factor</keyword>
<keyword evidence="4" id="KW-0238">DNA-binding</keyword>
<dbReference type="NCBIfam" id="TIGR02983">
    <property type="entry name" value="SigE-fam_strep"/>
    <property type="match status" value="1"/>
</dbReference>
<dbReference type="InterPro" id="IPR007630">
    <property type="entry name" value="RNA_pol_sigma70_r4"/>
</dbReference>
<dbReference type="EMBL" id="JAHBAY010000004">
    <property type="protein sequence ID" value="MBT0769742.1"/>
    <property type="molecule type" value="Genomic_DNA"/>
</dbReference>